<dbReference type="PIRSF" id="PIRSF006540">
    <property type="entry name" value="Nop17p"/>
    <property type="match status" value="1"/>
</dbReference>
<dbReference type="Proteomes" id="UP001372338">
    <property type="component" value="Unassembled WGS sequence"/>
</dbReference>
<dbReference type="Pfam" id="PF01269">
    <property type="entry name" value="Fibrillarin"/>
    <property type="match status" value="1"/>
</dbReference>
<dbReference type="GO" id="GO:0032040">
    <property type="term" value="C:small-subunit processome"/>
    <property type="evidence" value="ECO:0007669"/>
    <property type="project" value="TreeGrafter"/>
</dbReference>
<dbReference type="Gene3D" id="3.40.50.150">
    <property type="entry name" value="Vaccinia Virus protein VP39"/>
    <property type="match status" value="1"/>
</dbReference>
<keyword evidence="3" id="KW-0489">Methyltransferase</keyword>
<evidence type="ECO:0000256" key="5">
    <source>
        <dbReference type="ARBA" id="ARBA00022884"/>
    </source>
</evidence>
<dbReference type="PANTHER" id="PTHR10335">
    <property type="entry name" value="RRNA 2-O-METHYLTRANSFERASE FIBRILLARIN"/>
    <property type="match status" value="1"/>
</dbReference>
<dbReference type="InterPro" id="IPR029063">
    <property type="entry name" value="SAM-dependent_MTases_sf"/>
</dbReference>
<dbReference type="GO" id="GO:0003723">
    <property type="term" value="F:RNA binding"/>
    <property type="evidence" value="ECO:0007669"/>
    <property type="project" value="UniProtKB-KW"/>
</dbReference>
<keyword evidence="2" id="KW-0698">rRNA processing</keyword>
<proteinExistence type="inferred from homology"/>
<dbReference type="InterPro" id="IPR000692">
    <property type="entry name" value="Fibrillarin"/>
</dbReference>
<comment type="caution">
    <text evidence="6">The sequence shown here is derived from an EMBL/GenBank/DDBJ whole genome shotgun (WGS) entry which is preliminary data.</text>
</comment>
<evidence type="ECO:0000256" key="2">
    <source>
        <dbReference type="ARBA" id="ARBA00022552"/>
    </source>
</evidence>
<dbReference type="PRINTS" id="PR00052">
    <property type="entry name" value="FIBRILLARIN"/>
</dbReference>
<accession>A0AAN9IP28</accession>
<dbReference type="SMART" id="SM01206">
    <property type="entry name" value="Fibrillarin"/>
    <property type="match status" value="1"/>
</dbReference>
<comment type="similarity">
    <text evidence="1">Belongs to the methyltransferase superfamily. Fibrillarin family.</text>
</comment>
<dbReference type="GO" id="GO:0008649">
    <property type="term" value="F:rRNA methyltransferase activity"/>
    <property type="evidence" value="ECO:0007669"/>
    <property type="project" value="TreeGrafter"/>
</dbReference>
<dbReference type="EMBL" id="JAYWIO010000002">
    <property type="protein sequence ID" value="KAK7283628.1"/>
    <property type="molecule type" value="Genomic_DNA"/>
</dbReference>
<evidence type="ECO:0000256" key="1">
    <source>
        <dbReference type="ARBA" id="ARBA00010632"/>
    </source>
</evidence>
<dbReference type="AlphaFoldDB" id="A0AAN9IP28"/>
<keyword evidence="7" id="KW-1185">Reference proteome</keyword>
<dbReference type="NCBIfam" id="NF003276">
    <property type="entry name" value="PRK04266.1-2"/>
    <property type="match status" value="1"/>
</dbReference>
<evidence type="ECO:0000313" key="7">
    <source>
        <dbReference type="Proteomes" id="UP001372338"/>
    </source>
</evidence>
<reference evidence="6 7" key="1">
    <citation type="submission" date="2024-01" db="EMBL/GenBank/DDBJ databases">
        <title>The genomes of 5 underutilized Papilionoideae crops provide insights into root nodulation and disease resistanc.</title>
        <authorList>
            <person name="Yuan L."/>
        </authorList>
    </citation>
    <scope>NUCLEOTIDE SEQUENCE [LARGE SCALE GENOMIC DNA]</scope>
    <source>
        <strain evidence="6">ZHUSHIDOU_FW_LH</strain>
        <tissue evidence="6">Leaf</tissue>
    </source>
</reference>
<keyword evidence="4" id="KW-0808">Transferase</keyword>
<protein>
    <recommendedName>
        <fullName evidence="8">Fibrillarin</fullName>
    </recommendedName>
</protein>
<gene>
    <name evidence="6" type="ORF">RIF29_13269</name>
</gene>
<sequence length="213" mass="23470">MTDDYVVEPWKHEGIFVAKGEEDALITKNLIPGGDNTVDDEERITIQKEDGSKDEYRGWNPFHCKLAAAILCGLGNIWIKPGARVLCLGVDSGTTISLMSDIIGHTGVVYVVESSHKNIGDLVDMAKKRPNVIIIVEDARHPTKYRILDGMVDVIYSDVAHPDQARIIGLNASYYLKTGGHFVISIKANSIDSIVPAETVYAREFKKLVAEAF</sequence>
<name>A0AAN9IP28_CROPI</name>
<dbReference type="PANTHER" id="PTHR10335:SF0">
    <property type="entry name" value="RRNA 2'-O-METHYLTRANSFERASE FIBRILLARIN 1-RELATED"/>
    <property type="match status" value="1"/>
</dbReference>
<organism evidence="6 7">
    <name type="scientific">Crotalaria pallida</name>
    <name type="common">Smooth rattlebox</name>
    <name type="synonym">Crotalaria striata</name>
    <dbReference type="NCBI Taxonomy" id="3830"/>
    <lineage>
        <taxon>Eukaryota</taxon>
        <taxon>Viridiplantae</taxon>
        <taxon>Streptophyta</taxon>
        <taxon>Embryophyta</taxon>
        <taxon>Tracheophyta</taxon>
        <taxon>Spermatophyta</taxon>
        <taxon>Magnoliopsida</taxon>
        <taxon>eudicotyledons</taxon>
        <taxon>Gunneridae</taxon>
        <taxon>Pentapetalae</taxon>
        <taxon>rosids</taxon>
        <taxon>fabids</taxon>
        <taxon>Fabales</taxon>
        <taxon>Fabaceae</taxon>
        <taxon>Papilionoideae</taxon>
        <taxon>50 kb inversion clade</taxon>
        <taxon>genistoids sensu lato</taxon>
        <taxon>core genistoids</taxon>
        <taxon>Crotalarieae</taxon>
        <taxon>Crotalaria</taxon>
    </lineage>
</organism>
<evidence type="ECO:0000256" key="4">
    <source>
        <dbReference type="ARBA" id="ARBA00022679"/>
    </source>
</evidence>
<evidence type="ECO:0000256" key="3">
    <source>
        <dbReference type="ARBA" id="ARBA00022603"/>
    </source>
</evidence>
<dbReference type="GO" id="GO:0031428">
    <property type="term" value="C:box C/D methylation guide snoRNP complex"/>
    <property type="evidence" value="ECO:0007669"/>
    <property type="project" value="TreeGrafter"/>
</dbReference>
<keyword evidence="5" id="KW-0694">RNA-binding</keyword>
<dbReference type="GO" id="GO:1990259">
    <property type="term" value="F:histone H2AQ104 methyltransferase activity"/>
    <property type="evidence" value="ECO:0007669"/>
    <property type="project" value="TreeGrafter"/>
</dbReference>
<dbReference type="SUPFAM" id="SSF53335">
    <property type="entry name" value="S-adenosyl-L-methionine-dependent methyltransferases"/>
    <property type="match status" value="1"/>
</dbReference>
<dbReference type="Gene3D" id="3.30.200.20">
    <property type="entry name" value="Phosphorylase Kinase, domain 1"/>
    <property type="match status" value="1"/>
</dbReference>
<dbReference type="GO" id="GO:0000494">
    <property type="term" value="P:box C/D sno(s)RNA 3'-end processing"/>
    <property type="evidence" value="ECO:0007669"/>
    <property type="project" value="TreeGrafter"/>
</dbReference>
<evidence type="ECO:0000313" key="6">
    <source>
        <dbReference type="EMBL" id="KAK7283628.1"/>
    </source>
</evidence>
<evidence type="ECO:0008006" key="8">
    <source>
        <dbReference type="Google" id="ProtNLM"/>
    </source>
</evidence>
<dbReference type="CDD" id="cd02440">
    <property type="entry name" value="AdoMet_MTases"/>
    <property type="match status" value="1"/>
</dbReference>